<name>A0A1H7GES6_9RHOB</name>
<keyword evidence="3" id="KW-1185">Reference proteome</keyword>
<gene>
    <name evidence="2" type="ORF">SAMN05443999_101289</name>
</gene>
<evidence type="ECO:0008006" key="4">
    <source>
        <dbReference type="Google" id="ProtNLM"/>
    </source>
</evidence>
<dbReference type="Pfam" id="PF17267">
    <property type="entry name" value="DUF5333"/>
    <property type="match status" value="1"/>
</dbReference>
<sequence length="134" mass="14579">MRMILSLAMGLVLSATAASATAGSLAREADINQGLFYVSVANKIRKGCDAIAPRTFTAIRYLEALKAEARARGYSEAEIDEYINDKDEKALMRERRDAYIRANGAEPEGGPGLCRLGSREIAEQSQIGKLLRAK</sequence>
<keyword evidence="1" id="KW-0732">Signal</keyword>
<accession>A0A1H7GES6</accession>
<dbReference type="Proteomes" id="UP000199582">
    <property type="component" value="Unassembled WGS sequence"/>
</dbReference>
<dbReference type="AlphaFoldDB" id="A0A1H7GES6"/>
<organism evidence="2 3">
    <name type="scientific">Roseovarius azorensis</name>
    <dbReference type="NCBI Taxonomy" id="1287727"/>
    <lineage>
        <taxon>Bacteria</taxon>
        <taxon>Pseudomonadati</taxon>
        <taxon>Pseudomonadota</taxon>
        <taxon>Alphaproteobacteria</taxon>
        <taxon>Rhodobacterales</taxon>
        <taxon>Roseobacteraceae</taxon>
        <taxon>Roseovarius</taxon>
    </lineage>
</organism>
<dbReference type="RefSeq" id="WP_093030893.1">
    <property type="nucleotide sequence ID" value="NZ_FOAG01000001.1"/>
</dbReference>
<evidence type="ECO:0000313" key="3">
    <source>
        <dbReference type="Proteomes" id="UP000199582"/>
    </source>
</evidence>
<protein>
    <recommendedName>
        <fullName evidence="4">DUF5333 domain-containing protein</fullName>
    </recommendedName>
</protein>
<reference evidence="2 3" key="1">
    <citation type="submission" date="2016-10" db="EMBL/GenBank/DDBJ databases">
        <authorList>
            <person name="de Groot N.N."/>
        </authorList>
    </citation>
    <scope>NUCLEOTIDE SEQUENCE [LARGE SCALE GENOMIC DNA]</scope>
    <source>
        <strain evidence="2 3">DSM 100674</strain>
    </source>
</reference>
<dbReference type="STRING" id="1287727.SAMN05443999_101289"/>
<evidence type="ECO:0000313" key="2">
    <source>
        <dbReference type="EMBL" id="SEK36544.1"/>
    </source>
</evidence>
<evidence type="ECO:0000256" key="1">
    <source>
        <dbReference type="SAM" id="SignalP"/>
    </source>
</evidence>
<proteinExistence type="predicted"/>
<dbReference type="InterPro" id="IPR020349">
    <property type="entry name" value="Uncharacterised_14.7kDa"/>
</dbReference>
<dbReference type="OrthoDB" id="7658992at2"/>
<dbReference type="EMBL" id="FOAG01000001">
    <property type="protein sequence ID" value="SEK36544.1"/>
    <property type="molecule type" value="Genomic_DNA"/>
</dbReference>
<feature type="signal peptide" evidence="1">
    <location>
        <begin position="1"/>
        <end position="22"/>
    </location>
</feature>
<feature type="chain" id="PRO_5009299666" description="DUF5333 domain-containing protein" evidence="1">
    <location>
        <begin position="23"/>
        <end position="134"/>
    </location>
</feature>